<sequence length="177" mass="20683">MERQYLQNDIEIRELENGSYQLEILVNDYRDSKILTGKNGKFIENVPLETWKRAIDENNNIELFIDHLPYVNIAENMELQVREDGVYAIATLSDKAKKLYESIKAYGSKGISFGFRCLNDTWNGIKRTVNEMELFEISILMNKEPAYNGGYAECRNIEVPYNKIDIMKKKLELEKIK</sequence>
<dbReference type="EMBL" id="QXDJ01000001">
    <property type="protein sequence ID" value="RII36780.1"/>
    <property type="molecule type" value="Genomic_DNA"/>
</dbReference>
<keyword evidence="1" id="KW-1188">Viral release from host cell</keyword>
<evidence type="ECO:0000313" key="5">
    <source>
        <dbReference type="EMBL" id="RII36780.1"/>
    </source>
</evidence>
<dbReference type="InterPro" id="IPR054613">
    <property type="entry name" value="Peptidase_S78_dom"/>
</dbReference>
<dbReference type="RefSeq" id="WP_119365929.1">
    <property type="nucleotide sequence ID" value="NZ_QXDJ01000001.1"/>
</dbReference>
<dbReference type="GO" id="GO:0008233">
    <property type="term" value="F:peptidase activity"/>
    <property type="evidence" value="ECO:0007669"/>
    <property type="project" value="UniProtKB-KW"/>
</dbReference>
<keyword evidence="2" id="KW-0645">Protease</keyword>
<reference evidence="5 6" key="1">
    <citation type="submission" date="2018-08" db="EMBL/GenBank/DDBJ databases">
        <title>Genome of Clostridium chromiireducens C1, DSM12136.</title>
        <authorList>
            <person name="Xing M."/>
            <person name="Wei Y."/>
            <person name="Ang E.L."/>
            <person name="Zhao H."/>
            <person name="Zhang Y."/>
        </authorList>
    </citation>
    <scope>NUCLEOTIDE SEQUENCE [LARGE SCALE GENOMIC DNA]</scope>
    <source>
        <strain evidence="5 6">C1</strain>
    </source>
</reference>
<gene>
    <name evidence="5" type="ORF">D2A34_05200</name>
</gene>
<feature type="domain" description="Prohead serine protease" evidence="4">
    <location>
        <begin position="39"/>
        <end position="155"/>
    </location>
</feature>
<accession>A0A399IV18</accession>
<protein>
    <recommendedName>
        <fullName evidence="4">Prohead serine protease domain-containing protein</fullName>
    </recommendedName>
</protein>
<dbReference type="Pfam" id="PF04586">
    <property type="entry name" value="Peptidase_S78"/>
    <property type="match status" value="1"/>
</dbReference>
<proteinExistence type="predicted"/>
<comment type="caution">
    <text evidence="5">The sequence shown here is derived from an EMBL/GenBank/DDBJ whole genome shotgun (WGS) entry which is preliminary data.</text>
</comment>
<keyword evidence="3" id="KW-0378">Hydrolase</keyword>
<dbReference type="GO" id="GO:0006508">
    <property type="term" value="P:proteolysis"/>
    <property type="evidence" value="ECO:0007669"/>
    <property type="project" value="UniProtKB-KW"/>
</dbReference>
<evidence type="ECO:0000313" key="6">
    <source>
        <dbReference type="Proteomes" id="UP000265930"/>
    </source>
</evidence>
<evidence type="ECO:0000259" key="4">
    <source>
        <dbReference type="Pfam" id="PF04586"/>
    </source>
</evidence>
<evidence type="ECO:0000256" key="3">
    <source>
        <dbReference type="ARBA" id="ARBA00022801"/>
    </source>
</evidence>
<dbReference type="AlphaFoldDB" id="A0A399IV18"/>
<dbReference type="Proteomes" id="UP000265930">
    <property type="component" value="Unassembled WGS sequence"/>
</dbReference>
<evidence type="ECO:0000256" key="1">
    <source>
        <dbReference type="ARBA" id="ARBA00022612"/>
    </source>
</evidence>
<organism evidence="5 6">
    <name type="scientific">Clostridium chromiireducens</name>
    <dbReference type="NCBI Taxonomy" id="225345"/>
    <lineage>
        <taxon>Bacteria</taxon>
        <taxon>Bacillati</taxon>
        <taxon>Bacillota</taxon>
        <taxon>Clostridia</taxon>
        <taxon>Eubacteriales</taxon>
        <taxon>Clostridiaceae</taxon>
        <taxon>Clostridium</taxon>
    </lineage>
</organism>
<evidence type="ECO:0000256" key="2">
    <source>
        <dbReference type="ARBA" id="ARBA00022670"/>
    </source>
</evidence>
<name>A0A399IV18_9CLOT</name>